<dbReference type="Proteomes" id="UP000270296">
    <property type="component" value="Unassembled WGS sequence"/>
</dbReference>
<sequence length="793" mass="90922">MVLKLRGDISDALRLIQREIGKGSFVKFLTEAELRMVELMMEQNMVKEVLVVTKLFLSKRPADWLLWKHCFDAAIDIVNSDPELLQKYVDEICEFIESCVADSNERCPVIRGPRLARLDFLCTVLTNVAFRGAKLPDHWNVASLLIDYFQMFASKNCCYRDLVPFIGFVSDSEKEKIFDQMSRLCGGLRVDFASGKKEDSDMTFAQNVSSSNADAYLRFAPLQCNEMSKAIAVKFGTGIQSLRTMRLPIPRGAVLPFELQYADRYILLAFWTMWDMFAMDGKPSRVWTMVALLEEAAANSPSNFAFRILLMKCYSLLGAAECIVTLCEDMDIKYIMRDTLWYLIYDQLSPFGLYEELLQWLSASSMFYSQSKKEIVDCVIQCFKSASFMKILEFFDFSRKLDNSFLNTASFISQQYFYMITDCESVDQIEGLMQRAAVQDYMKRTIDWKAFTFNMDFDVVVYYGSAELRAPIEDVNKCVTQELIDQLKFQDFVFKIFYKLCGLGVKVVAHESDTNLEAEAVANGQEDEKAKLTSLSLDEAANLLNELMRHCRACQESPVVLADAYAIAAMPRSFFNMYLSATYLDVLEYVLTVCISTMKRAMDEDKEKASCCSNQRSVLSPSSPDKLQLLMRNMFACHHLHDWFSSFPEKQLIHVSYLLQTFSVILLACEVAFQTLKKPIPQKSKKFRRKKDQVPISDESLHKKAAFHDEFQNFCNVVIQANETCCGLISDLNLILDTNGNLLKFDSSALTLEKYETLVRYKVMGSYRKSLKALRCLYTHNEIMALSLNKKIK</sequence>
<evidence type="ECO:0000256" key="1">
    <source>
        <dbReference type="ARBA" id="ARBA00006298"/>
    </source>
</evidence>
<keyword evidence="2" id="KW-0802">TPR repeat</keyword>
<dbReference type="InterPro" id="IPR019183">
    <property type="entry name" value="NAA25_NatB_aux_su"/>
</dbReference>
<comment type="similarity">
    <text evidence="1">Belongs to the MDM20/NAA25 family.</text>
</comment>
<name>A0A183IQF4_9BILA</name>
<keyword evidence="4" id="KW-1185">Reference proteome</keyword>
<dbReference type="AlphaFoldDB" id="A0A183IQF4"/>
<dbReference type="WBParaSite" id="SBAD_0000608401-mRNA-1">
    <property type="protein sequence ID" value="SBAD_0000608401-mRNA-1"/>
    <property type="gene ID" value="SBAD_0000608401"/>
</dbReference>
<proteinExistence type="inferred from homology"/>
<accession>A0A183IQF4</accession>
<dbReference type="EMBL" id="UZAM01009297">
    <property type="protein sequence ID" value="VDP08472.1"/>
    <property type="molecule type" value="Genomic_DNA"/>
</dbReference>
<dbReference type="OrthoDB" id="1874341at2759"/>
<organism evidence="5">
    <name type="scientific">Soboliphyme baturini</name>
    <dbReference type="NCBI Taxonomy" id="241478"/>
    <lineage>
        <taxon>Eukaryota</taxon>
        <taxon>Metazoa</taxon>
        <taxon>Ecdysozoa</taxon>
        <taxon>Nematoda</taxon>
        <taxon>Enoplea</taxon>
        <taxon>Dorylaimia</taxon>
        <taxon>Dioctophymatida</taxon>
        <taxon>Dioctophymatoidea</taxon>
        <taxon>Soboliphymatidae</taxon>
        <taxon>Soboliphyme</taxon>
    </lineage>
</organism>
<dbReference type="Pfam" id="PF09797">
    <property type="entry name" value="NatB_MDM20"/>
    <property type="match status" value="1"/>
</dbReference>
<reference evidence="3 4" key="2">
    <citation type="submission" date="2018-11" db="EMBL/GenBank/DDBJ databases">
        <authorList>
            <consortium name="Pathogen Informatics"/>
        </authorList>
    </citation>
    <scope>NUCLEOTIDE SEQUENCE [LARGE SCALE GENOMIC DNA]</scope>
</reference>
<evidence type="ECO:0000256" key="2">
    <source>
        <dbReference type="ARBA" id="ARBA00022803"/>
    </source>
</evidence>
<evidence type="ECO:0000313" key="3">
    <source>
        <dbReference type="EMBL" id="VDP08472.1"/>
    </source>
</evidence>
<gene>
    <name evidence="3" type="ORF">SBAD_LOCUS5851</name>
</gene>
<reference evidence="5" key="1">
    <citation type="submission" date="2016-06" db="UniProtKB">
        <authorList>
            <consortium name="WormBaseParasite"/>
        </authorList>
    </citation>
    <scope>IDENTIFICATION</scope>
</reference>
<protein>
    <submittedName>
        <fullName evidence="5">Nuclear pore complex protein</fullName>
    </submittedName>
</protein>
<dbReference type="PANTHER" id="PTHR22767:SF3">
    <property type="entry name" value="N-ALPHA-ACETYLTRANSFERASE 25, NATB AUXILIARY SUBUNIT"/>
    <property type="match status" value="1"/>
</dbReference>
<dbReference type="PANTHER" id="PTHR22767">
    <property type="entry name" value="N-TERMINAL ACETYLTRANSFERASE-RELATED"/>
    <property type="match status" value="1"/>
</dbReference>
<evidence type="ECO:0000313" key="5">
    <source>
        <dbReference type="WBParaSite" id="SBAD_0000608401-mRNA-1"/>
    </source>
</evidence>
<evidence type="ECO:0000313" key="4">
    <source>
        <dbReference type="Proteomes" id="UP000270296"/>
    </source>
</evidence>
<dbReference type="GO" id="GO:0031416">
    <property type="term" value="C:NatB complex"/>
    <property type="evidence" value="ECO:0007669"/>
    <property type="project" value="TreeGrafter"/>
</dbReference>